<keyword evidence="3" id="KW-0813">Transport</keyword>
<dbReference type="Proteomes" id="UP000316008">
    <property type="component" value="Unassembled WGS sequence"/>
</dbReference>
<dbReference type="GO" id="GO:0098797">
    <property type="term" value="C:plasma membrane protein complex"/>
    <property type="evidence" value="ECO:0007669"/>
    <property type="project" value="TreeGrafter"/>
</dbReference>
<dbReference type="SUPFAM" id="SSF74653">
    <property type="entry name" value="TolA/TonB C-terminal domain"/>
    <property type="match status" value="1"/>
</dbReference>
<dbReference type="EMBL" id="VLPL01000007">
    <property type="protein sequence ID" value="TSJ41666.1"/>
    <property type="molecule type" value="Genomic_DNA"/>
</dbReference>
<keyword evidence="12" id="KW-1185">Reference proteome</keyword>
<evidence type="ECO:0000256" key="3">
    <source>
        <dbReference type="ARBA" id="ARBA00022448"/>
    </source>
</evidence>
<comment type="caution">
    <text evidence="11">The sequence shown here is derived from an EMBL/GenBank/DDBJ whole genome shotgun (WGS) entry which is preliminary data.</text>
</comment>
<dbReference type="RefSeq" id="WP_144333924.1">
    <property type="nucleotide sequence ID" value="NZ_VLPL01000007.1"/>
</dbReference>
<dbReference type="InterPro" id="IPR037682">
    <property type="entry name" value="TonB_C"/>
</dbReference>
<dbReference type="AlphaFoldDB" id="A0A556MP40"/>
<dbReference type="GO" id="GO:0015031">
    <property type="term" value="P:protein transport"/>
    <property type="evidence" value="ECO:0007669"/>
    <property type="project" value="UniProtKB-KW"/>
</dbReference>
<dbReference type="PANTHER" id="PTHR33446">
    <property type="entry name" value="PROTEIN TONB-RELATED"/>
    <property type="match status" value="1"/>
</dbReference>
<protein>
    <submittedName>
        <fullName evidence="11">Energy transducer TonB</fullName>
    </submittedName>
</protein>
<gene>
    <name evidence="11" type="ORF">FO442_14510</name>
</gene>
<dbReference type="Pfam" id="PF03544">
    <property type="entry name" value="TonB_C"/>
    <property type="match status" value="1"/>
</dbReference>
<evidence type="ECO:0000256" key="7">
    <source>
        <dbReference type="ARBA" id="ARBA00022927"/>
    </source>
</evidence>
<keyword evidence="9" id="KW-0472">Membrane</keyword>
<keyword evidence="4" id="KW-1003">Cell membrane</keyword>
<evidence type="ECO:0000256" key="2">
    <source>
        <dbReference type="ARBA" id="ARBA00006555"/>
    </source>
</evidence>
<evidence type="ECO:0000313" key="11">
    <source>
        <dbReference type="EMBL" id="TSJ41666.1"/>
    </source>
</evidence>
<evidence type="ECO:0000256" key="6">
    <source>
        <dbReference type="ARBA" id="ARBA00022692"/>
    </source>
</evidence>
<name>A0A556MP40_9FLAO</name>
<dbReference type="PROSITE" id="PS52015">
    <property type="entry name" value="TONB_CTD"/>
    <property type="match status" value="1"/>
</dbReference>
<proteinExistence type="inferred from homology"/>
<dbReference type="NCBIfam" id="TIGR01352">
    <property type="entry name" value="tonB_Cterm"/>
    <property type="match status" value="1"/>
</dbReference>
<organism evidence="11 12">
    <name type="scientific">Fluviicola chungangensis</name>
    <dbReference type="NCBI Taxonomy" id="2597671"/>
    <lineage>
        <taxon>Bacteria</taxon>
        <taxon>Pseudomonadati</taxon>
        <taxon>Bacteroidota</taxon>
        <taxon>Flavobacteriia</taxon>
        <taxon>Flavobacteriales</taxon>
        <taxon>Crocinitomicaceae</taxon>
        <taxon>Fluviicola</taxon>
    </lineage>
</organism>
<accession>A0A556MP40</accession>
<evidence type="ECO:0000256" key="4">
    <source>
        <dbReference type="ARBA" id="ARBA00022475"/>
    </source>
</evidence>
<comment type="similarity">
    <text evidence="2">Belongs to the TonB family.</text>
</comment>
<keyword evidence="7" id="KW-0653">Protein transport</keyword>
<dbReference type="OrthoDB" id="1095452at2"/>
<dbReference type="GO" id="GO:0055085">
    <property type="term" value="P:transmembrane transport"/>
    <property type="evidence" value="ECO:0007669"/>
    <property type="project" value="InterPro"/>
</dbReference>
<evidence type="ECO:0000256" key="8">
    <source>
        <dbReference type="ARBA" id="ARBA00022989"/>
    </source>
</evidence>
<sequence length="374" mass="43251">MKTISILSLLFFPYFVSGQSAKKLNNQLRSELITEQQKQEDAITVFKKKRADFDSVKLLANGKIDLLKKGEKRVLDCFFTFSALIYQLKELHAELPPLIRSFNSDKVPVQREFVEPIKNTLETVFVFEKVSDKVELGDLSRKEQNKLLSRKVDEYKRYTLSNSIRLGEMKDSKERISAFLPRMDSLLHVYELLANDMTSDSWKMQDKLKQLEVEFRKKGPKNFTEAYFRIFPEVFPGFLPVGKELELNGVPERIEFEETYPITEKRSEPEIYDWTEEATVFLGGKDEMNRFITKNLRYPESVMQGIVSGKVVVKFIVSGKGEISDVEVLKGIPACPECNEEAIRLVKSMPNWIPGKQNGKKVSSYVRLLLKFEL</sequence>
<dbReference type="Gene3D" id="3.30.1150.10">
    <property type="match status" value="1"/>
</dbReference>
<evidence type="ECO:0000313" key="12">
    <source>
        <dbReference type="Proteomes" id="UP000316008"/>
    </source>
</evidence>
<dbReference type="PANTHER" id="PTHR33446:SF2">
    <property type="entry name" value="PROTEIN TONB"/>
    <property type="match status" value="1"/>
</dbReference>
<dbReference type="GO" id="GO:0031992">
    <property type="term" value="F:energy transducer activity"/>
    <property type="evidence" value="ECO:0007669"/>
    <property type="project" value="TreeGrafter"/>
</dbReference>
<dbReference type="InterPro" id="IPR006260">
    <property type="entry name" value="TonB/TolA_C"/>
</dbReference>
<evidence type="ECO:0000259" key="10">
    <source>
        <dbReference type="PROSITE" id="PS52015"/>
    </source>
</evidence>
<keyword evidence="6" id="KW-0812">Transmembrane</keyword>
<reference evidence="11 12" key="1">
    <citation type="submission" date="2019-07" db="EMBL/GenBank/DDBJ databases">
        <authorList>
            <person name="Huq M.A."/>
        </authorList>
    </citation>
    <scope>NUCLEOTIDE SEQUENCE [LARGE SCALE GENOMIC DNA]</scope>
    <source>
        <strain evidence="11 12">MAH-3</strain>
    </source>
</reference>
<comment type="subcellular location">
    <subcellularLocation>
        <location evidence="1">Cell inner membrane</location>
        <topology evidence="1">Single-pass membrane protein</topology>
        <orientation evidence="1">Periplasmic side</orientation>
    </subcellularLocation>
</comment>
<evidence type="ECO:0000256" key="5">
    <source>
        <dbReference type="ARBA" id="ARBA00022519"/>
    </source>
</evidence>
<evidence type="ECO:0000256" key="1">
    <source>
        <dbReference type="ARBA" id="ARBA00004383"/>
    </source>
</evidence>
<keyword evidence="8" id="KW-1133">Transmembrane helix</keyword>
<evidence type="ECO:0000256" key="9">
    <source>
        <dbReference type="ARBA" id="ARBA00023136"/>
    </source>
</evidence>
<keyword evidence="5" id="KW-0997">Cell inner membrane</keyword>
<dbReference type="InterPro" id="IPR051045">
    <property type="entry name" value="TonB-dependent_transducer"/>
</dbReference>
<feature type="domain" description="TonB C-terminal" evidence="10">
    <location>
        <begin position="283"/>
        <end position="374"/>
    </location>
</feature>